<protein>
    <submittedName>
        <fullName evidence="2">Uncharacterized protein</fullName>
    </submittedName>
</protein>
<dbReference type="Proteomes" id="UP001295684">
    <property type="component" value="Unassembled WGS sequence"/>
</dbReference>
<dbReference type="EMBL" id="CAMPGE010018042">
    <property type="protein sequence ID" value="CAI2376482.1"/>
    <property type="molecule type" value="Genomic_DNA"/>
</dbReference>
<accession>A0AAD1XPG0</accession>
<evidence type="ECO:0000313" key="2">
    <source>
        <dbReference type="EMBL" id="CAI2376482.1"/>
    </source>
</evidence>
<organism evidence="2 3">
    <name type="scientific">Euplotes crassus</name>
    <dbReference type="NCBI Taxonomy" id="5936"/>
    <lineage>
        <taxon>Eukaryota</taxon>
        <taxon>Sar</taxon>
        <taxon>Alveolata</taxon>
        <taxon>Ciliophora</taxon>
        <taxon>Intramacronucleata</taxon>
        <taxon>Spirotrichea</taxon>
        <taxon>Hypotrichia</taxon>
        <taxon>Euplotida</taxon>
        <taxon>Euplotidae</taxon>
        <taxon>Moneuplotes</taxon>
    </lineage>
</organism>
<feature type="compositionally biased region" description="Basic residues" evidence="1">
    <location>
        <begin position="201"/>
        <end position="211"/>
    </location>
</feature>
<name>A0AAD1XPG0_EUPCR</name>
<feature type="compositionally biased region" description="Basic residues" evidence="1">
    <location>
        <begin position="219"/>
        <end position="228"/>
    </location>
</feature>
<keyword evidence="3" id="KW-1185">Reference proteome</keyword>
<feature type="region of interest" description="Disordered" evidence="1">
    <location>
        <begin position="201"/>
        <end position="250"/>
    </location>
</feature>
<comment type="caution">
    <text evidence="2">The sequence shown here is derived from an EMBL/GenBank/DDBJ whole genome shotgun (WGS) entry which is preliminary data.</text>
</comment>
<reference evidence="2" key="1">
    <citation type="submission" date="2023-07" db="EMBL/GenBank/DDBJ databases">
        <authorList>
            <consortium name="AG Swart"/>
            <person name="Singh M."/>
            <person name="Singh A."/>
            <person name="Seah K."/>
            <person name="Emmerich C."/>
        </authorList>
    </citation>
    <scope>NUCLEOTIDE SEQUENCE</scope>
    <source>
        <strain evidence="2">DP1</strain>
    </source>
</reference>
<sequence>MLLNRRKLKLSQVKPTKMISSKGKSTDMDFVMFKRGVTERFRVPSKKPYDSDDSDSPAKPPKVFTPEMIQKINREIIERQKREELKVAKKTSSFLSTARSGTAPTLNYINKGMKESPSVGRYSPRDITMKTMPNYSFAKKKRDTHLFLFTSRAGSNNLFDKNLNYQNFEKLLNNKHRGTLKNTNFLKTKPQVIAKKKRVMTARSRKRHTLRKKNDTKRPKSGLKKSRPKTPFLLSMSKSKTNNPTHKKPKTAINPIFLTMSSMNKSPSSKMIKLSSINFDL</sequence>
<evidence type="ECO:0000313" key="3">
    <source>
        <dbReference type="Proteomes" id="UP001295684"/>
    </source>
</evidence>
<dbReference type="AlphaFoldDB" id="A0AAD1XPG0"/>
<proteinExistence type="predicted"/>
<gene>
    <name evidence="2" type="ORF">ECRASSUSDP1_LOCUS17852</name>
</gene>
<feature type="region of interest" description="Disordered" evidence="1">
    <location>
        <begin position="44"/>
        <end position="64"/>
    </location>
</feature>
<evidence type="ECO:0000256" key="1">
    <source>
        <dbReference type="SAM" id="MobiDB-lite"/>
    </source>
</evidence>